<dbReference type="Pfam" id="PF04101">
    <property type="entry name" value="Glyco_tran_28_C"/>
    <property type="match status" value="1"/>
</dbReference>
<dbReference type="Proteomes" id="UP000265882">
    <property type="component" value="Unassembled WGS sequence"/>
</dbReference>
<organism evidence="2 3">
    <name type="scientific">Abyssobacteria bacterium (strain SURF_5)</name>
    <dbReference type="NCBI Taxonomy" id="2093360"/>
    <lineage>
        <taxon>Bacteria</taxon>
        <taxon>Pseudomonadati</taxon>
        <taxon>Candidatus Hydrogenedentota</taxon>
        <taxon>Candidatus Abyssobacteria</taxon>
    </lineage>
</organism>
<dbReference type="EMBL" id="QZKU01000120">
    <property type="protein sequence ID" value="RJP17135.1"/>
    <property type="molecule type" value="Genomic_DNA"/>
</dbReference>
<evidence type="ECO:0000313" key="3">
    <source>
        <dbReference type="Proteomes" id="UP000265882"/>
    </source>
</evidence>
<dbReference type="AlphaFoldDB" id="A0A3A4NEG1"/>
<name>A0A3A4NEG1_ABYX5</name>
<comment type="caution">
    <text evidence="2">The sequence shown here is derived from an EMBL/GenBank/DDBJ whole genome shotgun (WGS) entry which is preliminary data.</text>
</comment>
<accession>A0A3A4NEG1</accession>
<feature type="domain" description="Glycosyl transferase family 28 C-terminal" evidence="1">
    <location>
        <begin position="234"/>
        <end position="362"/>
    </location>
</feature>
<dbReference type="Gene3D" id="3.40.50.2000">
    <property type="entry name" value="Glycogen Phosphorylase B"/>
    <property type="match status" value="1"/>
</dbReference>
<keyword evidence="2" id="KW-0808">Transferase</keyword>
<gene>
    <name evidence="2" type="ORF">C4520_17595</name>
</gene>
<dbReference type="PANTHER" id="PTHR21015:SF28">
    <property type="entry name" value="SLL1722 PROTEIN"/>
    <property type="match status" value="1"/>
</dbReference>
<evidence type="ECO:0000259" key="1">
    <source>
        <dbReference type="Pfam" id="PF04101"/>
    </source>
</evidence>
<evidence type="ECO:0000313" key="2">
    <source>
        <dbReference type="EMBL" id="RJP17135.1"/>
    </source>
</evidence>
<dbReference type="InterPro" id="IPR007235">
    <property type="entry name" value="Glyco_trans_28_C"/>
</dbReference>
<dbReference type="PANTHER" id="PTHR21015">
    <property type="entry name" value="UDP-N-ACETYLGLUCOSAMINE--N-ACETYLMURAMYL-(PENTAPEPTIDE) PYROPHOSPHORYL-UNDECAPRENOL N-ACETYLGLUCOSAMINE TRANSFERASE 1"/>
    <property type="match status" value="1"/>
</dbReference>
<proteinExistence type="predicted"/>
<dbReference type="SUPFAM" id="SSF53756">
    <property type="entry name" value="UDP-Glycosyltransferase/glycogen phosphorylase"/>
    <property type="match status" value="1"/>
</dbReference>
<protein>
    <submittedName>
        <fullName evidence="2">Glycosyltransferase</fullName>
    </submittedName>
</protein>
<reference evidence="2 3" key="1">
    <citation type="journal article" date="2017" name="ISME J.">
        <title>Energy and carbon metabolisms in a deep terrestrial subsurface fluid microbial community.</title>
        <authorList>
            <person name="Momper L."/>
            <person name="Jungbluth S.P."/>
            <person name="Lee M.D."/>
            <person name="Amend J.P."/>
        </authorList>
    </citation>
    <scope>NUCLEOTIDE SEQUENCE [LARGE SCALE GENOMIC DNA]</scope>
    <source>
        <strain evidence="2">SURF_5</strain>
    </source>
</reference>
<sequence>MYRNRLPRKLKVALYSHDSQGLGHVRRNLCITQAFSRCDPSPSTLLIVGAREAALFSTPRGVDFLSLPAISKENDGKYASRSLDMPLEKISELRANTIRSVLDLFSPDVFVIDKHPTGILGELEKTLELLREKGGTRCVLGLRDVLDHPSAVWKEWHRLGTDAVVSSFFDEVWVYSDPTIYDPISECRICQDINVPIRYTGYLGRKHELDAHTKGLNGLNKPPGVPAGRFVLCMVGGGQDGFKVAEAFANAELPDDTHAVLVTGPFMSADKKRKLGRASENNRRLTVFEFYKWPELLLQAAWKVVSMGGYNTVIEMLSLRKNGLIVPRVKPRSEQLIRAERLQKLGLLDMVHPDKLTPAALSRWFASDVVERPFARIDLMGTQRISGFLARLVSKNPVAESRSAGVAEYGII</sequence>
<dbReference type="GO" id="GO:0016758">
    <property type="term" value="F:hexosyltransferase activity"/>
    <property type="evidence" value="ECO:0007669"/>
    <property type="project" value="InterPro"/>
</dbReference>